<proteinExistence type="predicted"/>
<accession>A0A9Q9EHW3</accession>
<keyword evidence="3" id="KW-0732">Signal</keyword>
<feature type="chain" id="PRO_5040499840" description="Mid2 domain-containing protein" evidence="3">
    <location>
        <begin position="21"/>
        <end position="285"/>
    </location>
</feature>
<name>A0A9Q9EHW3_9PEZI</name>
<dbReference type="Proteomes" id="UP001056384">
    <property type="component" value="Chromosome 2"/>
</dbReference>
<feature type="signal peptide" evidence="3">
    <location>
        <begin position="1"/>
        <end position="20"/>
    </location>
</feature>
<evidence type="ECO:0000313" key="5">
    <source>
        <dbReference type="Proteomes" id="UP001056384"/>
    </source>
</evidence>
<gene>
    <name evidence="4" type="ORF">Slin15195_G037630</name>
</gene>
<keyword evidence="5" id="KW-1185">Reference proteome</keyword>
<feature type="region of interest" description="Disordered" evidence="1">
    <location>
        <begin position="218"/>
        <end position="249"/>
    </location>
</feature>
<keyword evidence="2" id="KW-0812">Transmembrane</keyword>
<keyword evidence="2" id="KW-1133">Transmembrane helix</keyword>
<evidence type="ECO:0000256" key="3">
    <source>
        <dbReference type="SAM" id="SignalP"/>
    </source>
</evidence>
<sequence>MISARALAVLLPTLITVANAQICYDSNGSQVGGGVFENSKKTWQACPGSKTCCLTAGDSNDACFTGGMCWSDTGGSFYRGMCTEQDWSGDSGCPSECQDLHNDGNTWINACGDNWCCAGGAGSGNDCCGSADAIFKHGEYTPITAATTNDTSSSQCTSHELSQSQSIATVTATTTANLNGYVKQSTAIGIGAGLGVPLLCALAALTFLLSKSRHARAPPTTTDHYAAVPSPPMESTPARADGYSHISPSDRSAYASFDAGKSATAVQQRPMAEMYSGSQRVEAPT</sequence>
<evidence type="ECO:0000313" key="4">
    <source>
        <dbReference type="EMBL" id="USW50444.1"/>
    </source>
</evidence>
<protein>
    <recommendedName>
        <fullName evidence="6">Mid2 domain-containing protein</fullName>
    </recommendedName>
</protein>
<reference evidence="4" key="1">
    <citation type="submission" date="2022-06" db="EMBL/GenBank/DDBJ databases">
        <title>Complete genome sequences of two strains of the flax pathogen Septoria linicola.</title>
        <authorList>
            <person name="Lapalu N."/>
            <person name="Simon A."/>
            <person name="Demenou B."/>
            <person name="Paumier D."/>
            <person name="Guillot M.-P."/>
            <person name="Gout L."/>
            <person name="Valade R."/>
        </authorList>
    </citation>
    <scope>NUCLEOTIDE SEQUENCE</scope>
    <source>
        <strain evidence="4">SE15195</strain>
    </source>
</reference>
<evidence type="ECO:0000256" key="2">
    <source>
        <dbReference type="SAM" id="Phobius"/>
    </source>
</evidence>
<dbReference type="AlphaFoldDB" id="A0A9Q9EHW3"/>
<feature type="transmembrane region" description="Helical" evidence="2">
    <location>
        <begin position="187"/>
        <end position="209"/>
    </location>
</feature>
<dbReference type="OrthoDB" id="5215637at2759"/>
<dbReference type="EMBL" id="CP099419">
    <property type="protein sequence ID" value="USW50444.1"/>
    <property type="molecule type" value="Genomic_DNA"/>
</dbReference>
<keyword evidence="2" id="KW-0472">Membrane</keyword>
<evidence type="ECO:0008006" key="6">
    <source>
        <dbReference type="Google" id="ProtNLM"/>
    </source>
</evidence>
<organism evidence="4 5">
    <name type="scientific">Septoria linicola</name>
    <dbReference type="NCBI Taxonomy" id="215465"/>
    <lineage>
        <taxon>Eukaryota</taxon>
        <taxon>Fungi</taxon>
        <taxon>Dikarya</taxon>
        <taxon>Ascomycota</taxon>
        <taxon>Pezizomycotina</taxon>
        <taxon>Dothideomycetes</taxon>
        <taxon>Dothideomycetidae</taxon>
        <taxon>Mycosphaerellales</taxon>
        <taxon>Mycosphaerellaceae</taxon>
        <taxon>Septoria</taxon>
    </lineage>
</organism>
<evidence type="ECO:0000256" key="1">
    <source>
        <dbReference type="SAM" id="MobiDB-lite"/>
    </source>
</evidence>